<comment type="caution">
    <text evidence="1">The sequence shown here is derived from an EMBL/GenBank/DDBJ whole genome shotgun (WGS) entry which is preliminary data.</text>
</comment>
<dbReference type="AlphaFoldDB" id="A0A1F6LHD6"/>
<dbReference type="Proteomes" id="UP000177067">
    <property type="component" value="Unassembled WGS sequence"/>
</dbReference>
<name>A0A1F6LHD6_9BACT</name>
<evidence type="ECO:0000313" key="1">
    <source>
        <dbReference type="EMBL" id="OGH58838.1"/>
    </source>
</evidence>
<evidence type="ECO:0000313" key="2">
    <source>
        <dbReference type="Proteomes" id="UP000177067"/>
    </source>
</evidence>
<protein>
    <submittedName>
        <fullName evidence="1">Uncharacterized protein</fullName>
    </submittedName>
</protein>
<sequence>MRRMSDDSSLPMEMVVGGRKYKILGFLFEDEESVLGRTMIERAVSMDANPGEEDGQHILDNYKDIPSVLHNTMFVITGWRKPGSADDVACLCWKDNILVLAWLWIGGAHWSRGDRVLRRE</sequence>
<organism evidence="1 2">
    <name type="scientific">Candidatus Magasanikbacteria bacterium RIFCSPHIGHO2_01_FULL_33_34</name>
    <dbReference type="NCBI Taxonomy" id="1798671"/>
    <lineage>
        <taxon>Bacteria</taxon>
        <taxon>Candidatus Magasanikiibacteriota</taxon>
    </lineage>
</organism>
<proteinExistence type="predicted"/>
<gene>
    <name evidence="1" type="ORF">A2725_03750</name>
</gene>
<dbReference type="EMBL" id="MFPS01000008">
    <property type="protein sequence ID" value="OGH58838.1"/>
    <property type="molecule type" value="Genomic_DNA"/>
</dbReference>
<reference evidence="1 2" key="1">
    <citation type="journal article" date="2016" name="Nat. Commun.">
        <title>Thousands of microbial genomes shed light on interconnected biogeochemical processes in an aquifer system.</title>
        <authorList>
            <person name="Anantharaman K."/>
            <person name="Brown C.T."/>
            <person name="Hug L.A."/>
            <person name="Sharon I."/>
            <person name="Castelle C.J."/>
            <person name="Probst A.J."/>
            <person name="Thomas B.C."/>
            <person name="Singh A."/>
            <person name="Wilkins M.J."/>
            <person name="Karaoz U."/>
            <person name="Brodie E.L."/>
            <person name="Williams K.H."/>
            <person name="Hubbard S.S."/>
            <person name="Banfield J.F."/>
        </authorList>
    </citation>
    <scope>NUCLEOTIDE SEQUENCE [LARGE SCALE GENOMIC DNA]</scope>
</reference>
<accession>A0A1F6LHD6</accession>